<name>A0A0K8P4F5_PISS1</name>
<dbReference type="EMBL" id="BBYR01000050">
    <property type="protein sequence ID" value="GAP37548.1"/>
    <property type="molecule type" value="Genomic_DNA"/>
</dbReference>
<keyword evidence="1" id="KW-0472">Membrane</keyword>
<keyword evidence="1" id="KW-0812">Transmembrane</keyword>
<evidence type="ECO:0000313" key="2">
    <source>
        <dbReference type="EMBL" id="GAP37548.1"/>
    </source>
</evidence>
<evidence type="ECO:0000256" key="1">
    <source>
        <dbReference type="SAM" id="Phobius"/>
    </source>
</evidence>
<protein>
    <submittedName>
        <fullName evidence="2">Uncharacterized protein</fullName>
    </submittedName>
</protein>
<feature type="transmembrane region" description="Helical" evidence="1">
    <location>
        <begin position="26"/>
        <end position="44"/>
    </location>
</feature>
<sequence>MDAPLAAPPRDAETAPTRRTRRLRRALVAAAVAAVLGGVFAAYLSPELRVQLAQQLWACF</sequence>
<gene>
    <name evidence="2" type="ORF">ISF6_3493</name>
</gene>
<keyword evidence="3" id="KW-1185">Reference proteome</keyword>
<comment type="caution">
    <text evidence="2">The sequence shown here is derived from an EMBL/GenBank/DDBJ whole genome shotgun (WGS) entry which is preliminary data.</text>
</comment>
<dbReference type="RefSeq" id="WP_054021479.1">
    <property type="nucleotide sequence ID" value="NZ_BBYR01000050.1"/>
</dbReference>
<proteinExistence type="predicted"/>
<reference evidence="3" key="1">
    <citation type="submission" date="2015-07" db="EMBL/GenBank/DDBJ databases">
        <title>Discovery of a poly(ethylene terephthalate assimilation.</title>
        <authorList>
            <person name="Yoshida S."/>
            <person name="Hiraga K."/>
            <person name="Takehana T."/>
            <person name="Taniguchi I."/>
            <person name="Yamaji H."/>
            <person name="Maeda Y."/>
            <person name="Toyohara K."/>
            <person name="Miyamoto K."/>
            <person name="Kimura Y."/>
            <person name="Oda K."/>
        </authorList>
    </citation>
    <scope>NUCLEOTIDE SEQUENCE [LARGE SCALE GENOMIC DNA]</scope>
    <source>
        <strain evidence="3">NBRC 110686 / TISTR 2288 / 201-F6</strain>
    </source>
</reference>
<accession>A0A0K8P4F5</accession>
<keyword evidence="1" id="KW-1133">Transmembrane helix</keyword>
<dbReference type="Proteomes" id="UP000037660">
    <property type="component" value="Unassembled WGS sequence"/>
</dbReference>
<reference evidence="2 3" key="2">
    <citation type="journal article" date="2016" name="Science">
        <title>A bacterium that degrades and assimilates poly(ethylene terephthalate).</title>
        <authorList>
            <person name="Yoshida S."/>
            <person name="Hiraga K."/>
            <person name="Takehana T."/>
            <person name="Taniguchi I."/>
            <person name="Yamaji H."/>
            <person name="Maeda Y."/>
            <person name="Toyohara K."/>
            <person name="Miyamoto K."/>
            <person name="Kimura Y."/>
            <person name="Oda K."/>
        </authorList>
    </citation>
    <scope>NUCLEOTIDE SEQUENCE [LARGE SCALE GENOMIC DNA]</scope>
    <source>
        <strain evidence="3">NBRC 110686 / TISTR 2288 / 201-F6</strain>
    </source>
</reference>
<dbReference type="STRING" id="1547922.ISF6_3493"/>
<dbReference type="AlphaFoldDB" id="A0A0K8P4F5"/>
<organism evidence="2 3">
    <name type="scientific">Piscinibacter sakaiensis</name>
    <name type="common">Ideonella sakaiensis</name>
    <dbReference type="NCBI Taxonomy" id="1547922"/>
    <lineage>
        <taxon>Bacteria</taxon>
        <taxon>Pseudomonadati</taxon>
        <taxon>Pseudomonadota</taxon>
        <taxon>Betaproteobacteria</taxon>
        <taxon>Burkholderiales</taxon>
        <taxon>Sphaerotilaceae</taxon>
        <taxon>Piscinibacter</taxon>
    </lineage>
</organism>
<evidence type="ECO:0000313" key="3">
    <source>
        <dbReference type="Proteomes" id="UP000037660"/>
    </source>
</evidence>